<keyword evidence="21" id="KW-1185">Reference proteome</keyword>
<feature type="region of interest" description="Disordered" evidence="16">
    <location>
        <begin position="258"/>
        <end position="315"/>
    </location>
</feature>
<evidence type="ECO:0000256" key="5">
    <source>
        <dbReference type="ARBA" id="ARBA00022525"/>
    </source>
</evidence>
<dbReference type="Proteomes" id="UP001244011">
    <property type="component" value="Unassembled WGS sequence"/>
</dbReference>
<accession>A0AAJ0BSI2</accession>
<keyword evidence="11 17" id="KW-0472">Membrane</keyword>
<evidence type="ECO:0000256" key="8">
    <source>
        <dbReference type="ARBA" id="ARBA00022723"/>
    </source>
</evidence>
<comment type="subcellular location">
    <subcellularLocation>
        <location evidence="1">Cell membrane</location>
        <topology evidence="1">Lipid-anchor</topology>
        <topology evidence="1">GPI-anchor</topology>
    </subcellularLocation>
    <subcellularLocation>
        <location evidence="2">Secreted</location>
    </subcellularLocation>
</comment>
<name>A0AAJ0BSI2_9PEZI</name>
<feature type="compositionally biased region" description="Gly residues" evidence="16">
    <location>
        <begin position="264"/>
        <end position="275"/>
    </location>
</feature>
<dbReference type="SMART" id="SM00747">
    <property type="entry name" value="CFEM"/>
    <property type="match status" value="1"/>
</dbReference>
<feature type="chain" id="PRO_5042550775" description="CFEM domain-containing protein" evidence="18">
    <location>
        <begin position="25"/>
        <end position="315"/>
    </location>
</feature>
<comment type="caution">
    <text evidence="15">Lacks conserved residue(s) required for the propagation of feature annotation.</text>
</comment>
<evidence type="ECO:0000256" key="9">
    <source>
        <dbReference type="ARBA" id="ARBA00022729"/>
    </source>
</evidence>
<protein>
    <recommendedName>
        <fullName evidence="19">CFEM domain-containing protein</fullName>
    </recommendedName>
</protein>
<keyword evidence="7" id="KW-0336">GPI-anchor</keyword>
<dbReference type="GO" id="GO:0005886">
    <property type="term" value="C:plasma membrane"/>
    <property type="evidence" value="ECO:0007669"/>
    <property type="project" value="UniProtKB-SubCell"/>
</dbReference>
<evidence type="ECO:0000256" key="12">
    <source>
        <dbReference type="ARBA" id="ARBA00023157"/>
    </source>
</evidence>
<evidence type="ECO:0000256" key="1">
    <source>
        <dbReference type="ARBA" id="ARBA00004609"/>
    </source>
</evidence>
<feature type="transmembrane region" description="Helical" evidence="17">
    <location>
        <begin position="212"/>
        <end position="234"/>
    </location>
</feature>
<keyword evidence="4" id="KW-1003">Cell membrane</keyword>
<feature type="compositionally biased region" description="Basic and acidic residues" evidence="16">
    <location>
        <begin position="295"/>
        <end position="315"/>
    </location>
</feature>
<evidence type="ECO:0000256" key="17">
    <source>
        <dbReference type="SAM" id="Phobius"/>
    </source>
</evidence>
<dbReference type="InterPro" id="IPR008427">
    <property type="entry name" value="Extracellular_membr_CFEM_dom"/>
</dbReference>
<keyword evidence="10" id="KW-0408">Iron</keyword>
<evidence type="ECO:0000256" key="15">
    <source>
        <dbReference type="PROSITE-ProRule" id="PRU01356"/>
    </source>
</evidence>
<evidence type="ECO:0000256" key="11">
    <source>
        <dbReference type="ARBA" id="ARBA00023136"/>
    </source>
</evidence>
<evidence type="ECO:0000256" key="6">
    <source>
        <dbReference type="ARBA" id="ARBA00022617"/>
    </source>
</evidence>
<dbReference type="PROSITE" id="PS52012">
    <property type="entry name" value="CFEM"/>
    <property type="match status" value="1"/>
</dbReference>
<organism evidence="20 21">
    <name type="scientific">Phialemonium atrogriseum</name>
    <dbReference type="NCBI Taxonomy" id="1093897"/>
    <lineage>
        <taxon>Eukaryota</taxon>
        <taxon>Fungi</taxon>
        <taxon>Dikarya</taxon>
        <taxon>Ascomycota</taxon>
        <taxon>Pezizomycotina</taxon>
        <taxon>Sordariomycetes</taxon>
        <taxon>Sordariomycetidae</taxon>
        <taxon>Cephalothecales</taxon>
        <taxon>Cephalothecaceae</taxon>
        <taxon>Phialemonium</taxon>
    </lineage>
</organism>
<dbReference type="EMBL" id="MU839035">
    <property type="protein sequence ID" value="KAK1762588.1"/>
    <property type="molecule type" value="Genomic_DNA"/>
</dbReference>
<keyword evidence="9 18" id="KW-0732">Signal</keyword>
<keyword evidence="6" id="KW-0349">Heme</keyword>
<dbReference type="InterPro" id="IPR051735">
    <property type="entry name" value="CFEM_domain"/>
</dbReference>
<evidence type="ECO:0000256" key="18">
    <source>
        <dbReference type="SAM" id="SignalP"/>
    </source>
</evidence>
<evidence type="ECO:0000256" key="3">
    <source>
        <dbReference type="ARBA" id="ARBA00010031"/>
    </source>
</evidence>
<dbReference type="GeneID" id="85313484"/>
<evidence type="ECO:0000256" key="14">
    <source>
        <dbReference type="ARBA" id="ARBA00023288"/>
    </source>
</evidence>
<evidence type="ECO:0000256" key="16">
    <source>
        <dbReference type="SAM" id="MobiDB-lite"/>
    </source>
</evidence>
<sequence length="315" mass="31182">MLLLQHSPVSLLALLLAVSQIAAGEDLSSLPDCGQTCVSDVMGDPTLLGCGSGATACMCANPAFQFGIHDCVVARCPPDAIATVTNFAIALCATAVSTPPPASTPLVSDAAAVPATSAPVASPSTPSTPLPISTSVAPATPTAAASTPSSDPAPASSTAPTEQPITTTAAAATTESTAAAATTTSEASPTTATATPSSTAAASAPLSTGTKIGVGVGAAAAAAGIIAAAVFVLVRRRRRQADQSDGYLRQIQISQPMAGSGRSFAGGSGDGGESFDGGSHHGVAMSRYETGLSELEARSRRYEDMPPREKPRYIV</sequence>
<evidence type="ECO:0000256" key="4">
    <source>
        <dbReference type="ARBA" id="ARBA00022475"/>
    </source>
</evidence>
<evidence type="ECO:0000256" key="10">
    <source>
        <dbReference type="ARBA" id="ARBA00023004"/>
    </source>
</evidence>
<evidence type="ECO:0000313" key="20">
    <source>
        <dbReference type="EMBL" id="KAK1762588.1"/>
    </source>
</evidence>
<keyword evidence="17" id="KW-0812">Transmembrane</keyword>
<dbReference type="PANTHER" id="PTHR37928:SF1">
    <property type="entry name" value="CFEM DOMAIN PROTEIN (AFU_ORTHOLOGUE AFUA_6G14090)"/>
    <property type="match status" value="1"/>
</dbReference>
<feature type="disulfide bond" evidence="15">
    <location>
        <begin position="59"/>
        <end position="92"/>
    </location>
</feature>
<keyword evidence="14" id="KW-0449">Lipoprotein</keyword>
<evidence type="ECO:0000256" key="2">
    <source>
        <dbReference type="ARBA" id="ARBA00004613"/>
    </source>
</evidence>
<proteinExistence type="inferred from homology"/>
<dbReference type="GO" id="GO:0098552">
    <property type="term" value="C:side of membrane"/>
    <property type="evidence" value="ECO:0007669"/>
    <property type="project" value="UniProtKB-KW"/>
</dbReference>
<dbReference type="PANTHER" id="PTHR37928">
    <property type="entry name" value="CFEM DOMAIN PROTEIN (AFU_ORTHOLOGUE AFUA_6G14090)"/>
    <property type="match status" value="1"/>
</dbReference>
<comment type="similarity">
    <text evidence="3">Belongs to the RBT5 family.</text>
</comment>
<evidence type="ECO:0000256" key="7">
    <source>
        <dbReference type="ARBA" id="ARBA00022622"/>
    </source>
</evidence>
<evidence type="ECO:0000256" key="13">
    <source>
        <dbReference type="ARBA" id="ARBA00023180"/>
    </source>
</evidence>
<feature type="signal peptide" evidence="18">
    <location>
        <begin position="1"/>
        <end position="24"/>
    </location>
</feature>
<dbReference type="Pfam" id="PF05730">
    <property type="entry name" value="CFEM"/>
    <property type="match status" value="1"/>
</dbReference>
<evidence type="ECO:0000259" key="19">
    <source>
        <dbReference type="PROSITE" id="PS52012"/>
    </source>
</evidence>
<keyword evidence="8" id="KW-0479">Metal-binding</keyword>
<feature type="region of interest" description="Disordered" evidence="16">
    <location>
        <begin position="117"/>
        <end position="205"/>
    </location>
</feature>
<reference evidence="20" key="1">
    <citation type="submission" date="2023-06" db="EMBL/GenBank/DDBJ databases">
        <title>Genome-scale phylogeny and comparative genomics of the fungal order Sordariales.</title>
        <authorList>
            <consortium name="Lawrence Berkeley National Laboratory"/>
            <person name="Hensen N."/>
            <person name="Bonometti L."/>
            <person name="Westerberg I."/>
            <person name="Brannstrom I.O."/>
            <person name="Guillou S."/>
            <person name="Cros-Aarteil S."/>
            <person name="Calhoun S."/>
            <person name="Haridas S."/>
            <person name="Kuo A."/>
            <person name="Mondo S."/>
            <person name="Pangilinan J."/>
            <person name="Riley R."/>
            <person name="Labutti K."/>
            <person name="Andreopoulos B."/>
            <person name="Lipzen A."/>
            <person name="Chen C."/>
            <person name="Yanf M."/>
            <person name="Daum C."/>
            <person name="Ng V."/>
            <person name="Clum A."/>
            <person name="Steindorff A."/>
            <person name="Ohm R."/>
            <person name="Martin F."/>
            <person name="Silar P."/>
            <person name="Natvig D."/>
            <person name="Lalanne C."/>
            <person name="Gautier V."/>
            <person name="Ament-Velasquez S.L."/>
            <person name="Kruys A."/>
            <person name="Hutchinson M.I."/>
            <person name="Powell A.J."/>
            <person name="Barry K."/>
            <person name="Miller A.N."/>
            <person name="Grigoriev I.V."/>
            <person name="Debuchy R."/>
            <person name="Gladieux P."/>
            <person name="Thoren M.H."/>
            <person name="Johannesson H."/>
        </authorList>
    </citation>
    <scope>NUCLEOTIDE SEQUENCE</scope>
    <source>
        <strain evidence="20">8032-3</strain>
    </source>
</reference>
<gene>
    <name evidence="20" type="ORF">QBC33DRAFT_563577</name>
</gene>
<feature type="domain" description="CFEM" evidence="19">
    <location>
        <begin position="4"/>
        <end position="119"/>
    </location>
</feature>
<keyword evidence="13" id="KW-0325">Glycoprotein</keyword>
<keyword evidence="5" id="KW-0964">Secreted</keyword>
<evidence type="ECO:0000313" key="21">
    <source>
        <dbReference type="Proteomes" id="UP001244011"/>
    </source>
</evidence>
<keyword evidence="12 15" id="KW-1015">Disulfide bond</keyword>
<dbReference type="GO" id="GO:0005576">
    <property type="term" value="C:extracellular region"/>
    <property type="evidence" value="ECO:0007669"/>
    <property type="project" value="UniProtKB-SubCell"/>
</dbReference>
<dbReference type="GO" id="GO:0046872">
    <property type="term" value="F:metal ion binding"/>
    <property type="evidence" value="ECO:0007669"/>
    <property type="project" value="UniProtKB-KW"/>
</dbReference>
<feature type="disulfide bond" evidence="15">
    <location>
        <begin position="50"/>
        <end position="57"/>
    </location>
</feature>
<keyword evidence="17" id="KW-1133">Transmembrane helix</keyword>
<dbReference type="AlphaFoldDB" id="A0AAJ0BSI2"/>
<dbReference type="RefSeq" id="XP_060278801.1">
    <property type="nucleotide sequence ID" value="XM_060430297.1"/>
</dbReference>
<comment type="caution">
    <text evidence="20">The sequence shown here is derived from an EMBL/GenBank/DDBJ whole genome shotgun (WGS) entry which is preliminary data.</text>
</comment>